<gene>
    <name evidence="5" type="ORF">PECUL_23A038176</name>
</gene>
<feature type="compositionally biased region" description="Acidic residues" evidence="4">
    <location>
        <begin position="982"/>
        <end position="996"/>
    </location>
</feature>
<dbReference type="EMBL" id="OW240918">
    <property type="protein sequence ID" value="CAH2306220.1"/>
    <property type="molecule type" value="Genomic_DNA"/>
</dbReference>
<dbReference type="Pfam" id="PF09738">
    <property type="entry name" value="LRRFIP"/>
    <property type="match status" value="2"/>
</dbReference>
<dbReference type="InterPro" id="IPR019139">
    <property type="entry name" value="LRRFIP1/2"/>
</dbReference>
<feature type="region of interest" description="Disordered" evidence="4">
    <location>
        <begin position="1"/>
        <end position="20"/>
    </location>
</feature>
<feature type="compositionally biased region" description="Low complexity" evidence="4">
    <location>
        <begin position="683"/>
        <end position="696"/>
    </location>
</feature>
<feature type="coiled-coil region" evidence="3">
    <location>
        <begin position="299"/>
        <end position="424"/>
    </location>
</feature>
<comment type="similarity">
    <text evidence="1">Belongs to the LRRFIP family.</text>
</comment>
<evidence type="ECO:0000313" key="5">
    <source>
        <dbReference type="EMBL" id="CAH2306220.1"/>
    </source>
</evidence>
<evidence type="ECO:0000313" key="6">
    <source>
        <dbReference type="Proteomes" id="UP001295444"/>
    </source>
</evidence>
<dbReference type="GO" id="GO:0000978">
    <property type="term" value="F:RNA polymerase II cis-regulatory region sequence-specific DNA binding"/>
    <property type="evidence" value="ECO:0007669"/>
    <property type="project" value="TreeGrafter"/>
</dbReference>
<feature type="region of interest" description="Disordered" evidence="4">
    <location>
        <begin position="676"/>
        <end position="821"/>
    </location>
</feature>
<keyword evidence="2 3" id="KW-0175">Coiled coil</keyword>
<feature type="compositionally biased region" description="Basic and acidic residues" evidence="4">
    <location>
        <begin position="244"/>
        <end position="257"/>
    </location>
</feature>
<reference evidence="5" key="1">
    <citation type="submission" date="2022-03" db="EMBL/GenBank/DDBJ databases">
        <authorList>
            <person name="Alioto T."/>
            <person name="Alioto T."/>
            <person name="Gomez Garrido J."/>
        </authorList>
    </citation>
    <scope>NUCLEOTIDE SEQUENCE</scope>
</reference>
<feature type="compositionally biased region" description="Polar residues" evidence="4">
    <location>
        <begin position="745"/>
        <end position="767"/>
    </location>
</feature>
<protein>
    <submittedName>
        <fullName evidence="5">Leucine-rich repeat flightless-interacting 2-like isoform X6</fullName>
    </submittedName>
</protein>
<feature type="compositionally biased region" description="Basic and acidic residues" evidence="4">
    <location>
        <begin position="731"/>
        <end position="744"/>
    </location>
</feature>
<proteinExistence type="inferred from homology"/>
<evidence type="ECO:0000256" key="3">
    <source>
        <dbReference type="SAM" id="Coils"/>
    </source>
</evidence>
<feature type="compositionally biased region" description="Basic and acidic residues" evidence="4">
    <location>
        <begin position="768"/>
        <end position="778"/>
    </location>
</feature>
<dbReference type="PANTHER" id="PTHR19212">
    <property type="entry name" value="LEUCINE RICH REPEAT IN FLII INTERACTING PROTEIN"/>
    <property type="match status" value="1"/>
</dbReference>
<evidence type="ECO:0000256" key="4">
    <source>
        <dbReference type="SAM" id="MobiDB-lite"/>
    </source>
</evidence>
<feature type="compositionally biased region" description="Polar residues" evidence="4">
    <location>
        <begin position="155"/>
        <end position="196"/>
    </location>
</feature>
<dbReference type="PANTHER" id="PTHR19212:SF5">
    <property type="entry name" value="LEUCINE-RICH REPEAT FLIGHTLESS-INTERACTING PROTEIN 1"/>
    <property type="match status" value="1"/>
</dbReference>
<feature type="region of interest" description="Disordered" evidence="4">
    <location>
        <begin position="471"/>
        <end position="539"/>
    </location>
</feature>
<sequence>MGTQGPGRKRHPNREGLSAEDQALNQIAREAEARLAAKRAARAEAREIRMKELERQQKEIYQVQKKYYGLDAKWGDIEQWMEDSERYSNRIRRNPQASDEDDIMSVGSRSSLRTNGYEEELLGVAQYRKSSRGSNGSGEIYQSSLATPRDEAMSAYSSDPSLASVPQSSKPQQAMHNGSRPSLLNCNTLPSRSQRGSLYDEGITSGSRRYSSSSSRPPSEYSYYLGSGSRASSRASSARASPVVEERPEKDFSEKGSRPVSSLSAATLASLGGTSSRRGSGDTSISVDTEASIREIKEISELKEQIDDVEGRYMQGLKEMKDSLAEVEEKYKRSMVANAQLDNEKTSFMYQVDTLREVLLELEEELAESRRQYDDKHKECERQKHEQNVLHFQLAELKNALQQREEMLTEIRQLQQKQEQSAREICDLQETIEWKDKKIGALERQKEFFDPVRSERDDLREEVARLKEELKKHGVAVEARSTPNGDSSLEPHINEDCVDSPLKGASLGNTQKTEVKKEEISIASQGSTSGTEKDSNEVQENVRENVSLHAMSGEAIKENNDKEMANTKCQELETVVSGNCIIDNLQANSNLQQEASQICLKETTSDGEDEIVEEDIGKDDMILDKNVTEVDGELAQNPRNVSPTGSEVFQDALDFVAQTPNLSAGLQEASFFKTCTGGDKESQSSQQESTLEESSTCNVESSSREGDIFPEIVNTLESKPEVPPVQDEEDLAKTKGYNENKRQENATSDSVDNSLTEEIKESTITSSRHNEACEKNTGDEEATTCQSSAVEQEPVKEFDNKDKVDSEPTEIQHENIPKEEEMKIPGIQKTTDEQLTLSKSETVDAELKEQEITGEEIVNSAVNDKLLAQDKTSLIKQTPQDKAAHLDEIEAHTDVRDVVTCMQNQSDGVKETEDVPFCPDLECNTENPTEKEDETVGVGDFGMKQNTPDDDLEPDDNCKKQINSTQSTDENQSETTQSESLSSEEESSQEVEDSDENENHSAPNEKYPGEREMPRTPIGSSVDRASSSEDVRLEDGAEKTVKRGKGKNKEDCLLS</sequence>
<evidence type="ECO:0000256" key="1">
    <source>
        <dbReference type="ARBA" id="ARBA00008275"/>
    </source>
</evidence>
<accession>A0AAD1WD32</accession>
<feature type="compositionally biased region" description="Low complexity" evidence="4">
    <location>
        <begin position="964"/>
        <end position="981"/>
    </location>
</feature>
<dbReference type="Gene3D" id="1.20.5.4090">
    <property type="match status" value="1"/>
</dbReference>
<dbReference type="GO" id="GO:0000981">
    <property type="term" value="F:DNA-binding transcription factor activity, RNA polymerase II-specific"/>
    <property type="evidence" value="ECO:0007669"/>
    <property type="project" value="TreeGrafter"/>
</dbReference>
<organism evidence="5 6">
    <name type="scientific">Pelobates cultripes</name>
    <name type="common">Western spadefoot toad</name>
    <dbReference type="NCBI Taxonomy" id="61616"/>
    <lineage>
        <taxon>Eukaryota</taxon>
        <taxon>Metazoa</taxon>
        <taxon>Chordata</taxon>
        <taxon>Craniata</taxon>
        <taxon>Vertebrata</taxon>
        <taxon>Euteleostomi</taxon>
        <taxon>Amphibia</taxon>
        <taxon>Batrachia</taxon>
        <taxon>Anura</taxon>
        <taxon>Pelobatoidea</taxon>
        <taxon>Pelobatidae</taxon>
        <taxon>Pelobates</taxon>
    </lineage>
</organism>
<name>A0AAD1WD32_PELCU</name>
<feature type="region of interest" description="Disordered" evidence="4">
    <location>
        <begin position="88"/>
        <end position="287"/>
    </location>
</feature>
<feature type="region of interest" description="Disordered" evidence="4">
    <location>
        <begin position="906"/>
        <end position="1055"/>
    </location>
</feature>
<keyword evidence="6" id="KW-1185">Reference proteome</keyword>
<evidence type="ECO:0000256" key="2">
    <source>
        <dbReference type="ARBA" id="ARBA00023054"/>
    </source>
</evidence>
<feature type="compositionally biased region" description="Low complexity" evidence="4">
    <location>
        <begin position="261"/>
        <end position="286"/>
    </location>
</feature>
<dbReference type="AlphaFoldDB" id="A0AAD1WD32"/>
<feature type="compositionally biased region" description="Basic and acidic residues" evidence="4">
    <location>
        <begin position="793"/>
        <end position="821"/>
    </location>
</feature>
<feature type="compositionally biased region" description="Basic and acidic residues" evidence="4">
    <location>
        <begin position="1026"/>
        <end position="1055"/>
    </location>
</feature>
<dbReference type="Proteomes" id="UP001295444">
    <property type="component" value="Chromosome 07"/>
</dbReference>
<feature type="compositionally biased region" description="Low complexity" evidence="4">
    <location>
        <begin position="205"/>
        <end position="241"/>
    </location>
</feature>